<dbReference type="AlphaFoldDB" id="A0AAJ1U8N2"/>
<evidence type="ECO:0000313" key="2">
    <source>
        <dbReference type="EMBL" id="MDQ2093825.1"/>
    </source>
</evidence>
<accession>A0AAJ1U8N2</accession>
<protein>
    <submittedName>
        <fullName evidence="2">Uncharacterized protein</fullName>
    </submittedName>
</protein>
<dbReference type="Proteomes" id="UP001227162">
    <property type="component" value="Unassembled WGS sequence"/>
</dbReference>
<feature type="signal peptide" evidence="1">
    <location>
        <begin position="1"/>
        <end position="25"/>
    </location>
</feature>
<organism evidence="2 3">
    <name type="scientific">Rhodalgimonas zhirmunskyi</name>
    <dbReference type="NCBI Taxonomy" id="2964767"/>
    <lineage>
        <taxon>Bacteria</taxon>
        <taxon>Pseudomonadati</taxon>
        <taxon>Pseudomonadota</taxon>
        <taxon>Alphaproteobacteria</taxon>
        <taxon>Rhodobacterales</taxon>
        <taxon>Roseobacteraceae</taxon>
        <taxon>Rhodalgimonas</taxon>
    </lineage>
</organism>
<evidence type="ECO:0000313" key="3">
    <source>
        <dbReference type="Proteomes" id="UP001227162"/>
    </source>
</evidence>
<proteinExistence type="predicted"/>
<keyword evidence="3" id="KW-1185">Reference proteome</keyword>
<evidence type="ECO:0000256" key="1">
    <source>
        <dbReference type="SAM" id="SignalP"/>
    </source>
</evidence>
<keyword evidence="1" id="KW-0732">Signal</keyword>
<reference evidence="2" key="2">
    <citation type="submission" date="2023-04" db="EMBL/GenBank/DDBJ databases">
        <title>'Rhodoalgimonas zhirmunskyi' gen. nov., isolated from a red alga.</title>
        <authorList>
            <person name="Nedashkovskaya O.I."/>
            <person name="Otstavnykh N.Y."/>
            <person name="Bystritskaya E.P."/>
            <person name="Balabanova L.A."/>
            <person name="Isaeva M.P."/>
        </authorList>
    </citation>
    <scope>NUCLEOTIDE SEQUENCE</scope>
    <source>
        <strain evidence="2">10Alg 79</strain>
    </source>
</reference>
<feature type="chain" id="PRO_5042518660" evidence="1">
    <location>
        <begin position="26"/>
        <end position="200"/>
    </location>
</feature>
<name>A0AAJ1U8N2_9RHOB</name>
<sequence>MKTLVLIAALLAGLLTGLLAGPVRADVAGFENDYRALFTSHAGRVQQPAPGMRVLEMPGPVIIYEDTASDGTRHYRAEDHSGRGAAGCMFDALIDATVIAGLCPDMLDATSSAQLDAMTRAMARFVAANAAPPLPVRAVEPRLRSVVRERAARIRVRCPAPVSGVQDNRARLQAMLRPGGIGALKRALAMPRLPVMQPCD</sequence>
<reference evidence="2" key="1">
    <citation type="submission" date="2022-07" db="EMBL/GenBank/DDBJ databases">
        <authorList>
            <person name="Otstavnykh N."/>
            <person name="Isaeva M."/>
            <person name="Bystritskaya E."/>
        </authorList>
    </citation>
    <scope>NUCLEOTIDE SEQUENCE</scope>
    <source>
        <strain evidence="2">10Alg 79</strain>
    </source>
</reference>
<comment type="caution">
    <text evidence="2">The sequence shown here is derived from an EMBL/GenBank/DDBJ whole genome shotgun (WGS) entry which is preliminary data.</text>
</comment>
<dbReference type="RefSeq" id="WP_317625404.1">
    <property type="nucleotide sequence ID" value="NZ_JANFFA010000001.1"/>
</dbReference>
<gene>
    <name evidence="2" type="ORF">NOI20_06855</name>
</gene>
<dbReference type="EMBL" id="JANFFA010000001">
    <property type="protein sequence ID" value="MDQ2093825.1"/>
    <property type="molecule type" value="Genomic_DNA"/>
</dbReference>